<dbReference type="PANTHER" id="PTHR30619">
    <property type="entry name" value="DNA INTERNALIZATION/COMPETENCE PROTEIN COMEC/REC2"/>
    <property type="match status" value="1"/>
</dbReference>
<dbReference type="RefSeq" id="WP_184877934.1">
    <property type="nucleotide sequence ID" value="NZ_JACHEF010000010.1"/>
</dbReference>
<protein>
    <recommendedName>
        <fullName evidence="3">Metallo-beta-lactamase domain-containing protein</fullName>
    </recommendedName>
</protein>
<dbReference type="Gene3D" id="3.60.15.10">
    <property type="entry name" value="Ribonuclease Z/Hydroxyacylglutathione hydrolase-like"/>
    <property type="match status" value="1"/>
</dbReference>
<dbReference type="AlphaFoldDB" id="A0A841PYF8"/>
<evidence type="ECO:0000313" key="1">
    <source>
        <dbReference type="EMBL" id="MBB6413805.1"/>
    </source>
</evidence>
<evidence type="ECO:0008006" key="3">
    <source>
        <dbReference type="Google" id="ProtNLM"/>
    </source>
</evidence>
<dbReference type="SUPFAM" id="SSF56281">
    <property type="entry name" value="Metallo-hydrolase/oxidoreductase"/>
    <property type="match status" value="2"/>
</dbReference>
<accession>A0A841PYF8</accession>
<dbReference type="PANTHER" id="PTHR30619:SF1">
    <property type="entry name" value="RECOMBINATION PROTEIN 2"/>
    <property type="match status" value="1"/>
</dbReference>
<comment type="caution">
    <text evidence="1">The sequence shown here is derived from an EMBL/GenBank/DDBJ whole genome shotgun (WGS) entry which is preliminary data.</text>
</comment>
<dbReference type="Proteomes" id="UP000556329">
    <property type="component" value="Unassembled WGS sequence"/>
</dbReference>
<dbReference type="EMBL" id="JACHEF010000010">
    <property type="protein sequence ID" value="MBB6413805.1"/>
    <property type="molecule type" value="Genomic_DNA"/>
</dbReference>
<dbReference type="InterPro" id="IPR052159">
    <property type="entry name" value="Competence_DNA_uptake"/>
</dbReference>
<evidence type="ECO:0000313" key="2">
    <source>
        <dbReference type="Proteomes" id="UP000556329"/>
    </source>
</evidence>
<keyword evidence="2" id="KW-1185">Reference proteome</keyword>
<sequence length="428" mass="47847">MKPSRVVITSYQVGFGDCFLLSFEYPNEQRHVLIDFGSTGLPDGVPKNQLELIANNIAERTKDQRLAVVATHRHKDHISGFATKKQRPSSGKTIADLKPELVLQPWTEDPKLAVDAKGPLPPGVSLSAHHVSSLAAMQQVAGAIFSEVKRVRYLSPSLRQELSFMGENNLANLDAVENLMTMSATREYAKAGDKTALEDLLPGIKIDILGPPSIEQSEKITKQRSRDQDEFWHLMANAASSLGPTKVQRVAPLFPDFTVDRTAGRFPIDARWIISQAKRLRADQMLRLVRILDNVLNNTSLILLFRCGSKSLLFPGDAQIENWSFALGQAAVREKLKKVDLYKVGHHGSLNATPKSLWDLFDRKSVEDNPDRLQTLMSTMAHKHGDEERRTEVPRQTLVQALDRQSALFTTQSLNENELFHETSLDLS</sequence>
<organism evidence="1 2">
    <name type="scientific">Mesorhizobium sangaii</name>
    <dbReference type="NCBI Taxonomy" id="505389"/>
    <lineage>
        <taxon>Bacteria</taxon>
        <taxon>Pseudomonadati</taxon>
        <taxon>Pseudomonadota</taxon>
        <taxon>Alphaproteobacteria</taxon>
        <taxon>Hyphomicrobiales</taxon>
        <taxon>Phyllobacteriaceae</taxon>
        <taxon>Mesorhizobium</taxon>
    </lineage>
</organism>
<gene>
    <name evidence="1" type="ORF">HNQ71_006514</name>
</gene>
<dbReference type="InterPro" id="IPR036866">
    <property type="entry name" value="RibonucZ/Hydroxyglut_hydro"/>
</dbReference>
<name>A0A841PYF8_9HYPH</name>
<proteinExistence type="predicted"/>
<reference evidence="1 2" key="1">
    <citation type="submission" date="2020-08" db="EMBL/GenBank/DDBJ databases">
        <title>Genomic Encyclopedia of Type Strains, Phase IV (KMG-IV): sequencing the most valuable type-strain genomes for metagenomic binning, comparative biology and taxonomic classification.</title>
        <authorList>
            <person name="Goeker M."/>
        </authorList>
    </citation>
    <scope>NUCLEOTIDE SEQUENCE [LARGE SCALE GENOMIC DNA]</scope>
    <source>
        <strain evidence="1 2">DSM 100039</strain>
    </source>
</reference>